<keyword evidence="6" id="KW-1185">Reference proteome</keyword>
<organism evidence="5 6">
    <name type="scientific">Anaeromyces robustus</name>
    <dbReference type="NCBI Taxonomy" id="1754192"/>
    <lineage>
        <taxon>Eukaryota</taxon>
        <taxon>Fungi</taxon>
        <taxon>Fungi incertae sedis</taxon>
        <taxon>Chytridiomycota</taxon>
        <taxon>Chytridiomycota incertae sedis</taxon>
        <taxon>Neocallimastigomycetes</taxon>
        <taxon>Neocallimastigales</taxon>
        <taxon>Neocallimastigaceae</taxon>
        <taxon>Anaeromyces</taxon>
    </lineage>
</organism>
<evidence type="ECO:0000256" key="2">
    <source>
        <dbReference type="ARBA" id="ARBA00022737"/>
    </source>
</evidence>
<feature type="domain" description="Nucleotide exchange factor Fes1" evidence="4">
    <location>
        <begin position="28"/>
        <end position="110"/>
    </location>
</feature>
<dbReference type="AlphaFoldDB" id="A0A1Y1XNA5"/>
<evidence type="ECO:0000259" key="4">
    <source>
        <dbReference type="Pfam" id="PF08609"/>
    </source>
</evidence>
<dbReference type="GO" id="GO:0005783">
    <property type="term" value="C:endoplasmic reticulum"/>
    <property type="evidence" value="ECO:0007669"/>
    <property type="project" value="TreeGrafter"/>
</dbReference>
<proteinExistence type="inferred from homology"/>
<protein>
    <submittedName>
        <fullName evidence="5">Fes1-domain-containing protein</fullName>
    </submittedName>
</protein>
<dbReference type="EMBL" id="MCFG01000011">
    <property type="protein sequence ID" value="ORX87212.1"/>
    <property type="molecule type" value="Genomic_DNA"/>
</dbReference>
<dbReference type="OrthoDB" id="10250458at2759"/>
<name>A0A1Y1XNA5_9FUNG</name>
<evidence type="ECO:0000256" key="1">
    <source>
        <dbReference type="ARBA" id="ARBA00011045"/>
    </source>
</evidence>
<dbReference type="Pfam" id="PF08609">
    <property type="entry name" value="Fes1"/>
    <property type="match status" value="1"/>
</dbReference>
<dbReference type="InterPro" id="IPR050693">
    <property type="entry name" value="Hsp70_NEF-Inhibitors"/>
</dbReference>
<dbReference type="Proteomes" id="UP000193944">
    <property type="component" value="Unassembled WGS sequence"/>
</dbReference>
<dbReference type="PANTHER" id="PTHR19316">
    <property type="entry name" value="PROTEIN FOLDING REGULATOR"/>
    <property type="match status" value="1"/>
</dbReference>
<dbReference type="Gene3D" id="1.25.10.10">
    <property type="entry name" value="Leucine-rich Repeat Variant"/>
    <property type="match status" value="1"/>
</dbReference>
<dbReference type="InterPro" id="IPR013918">
    <property type="entry name" value="Nucleotide_exch_fac_Fes1"/>
</dbReference>
<feature type="compositionally biased region" description="Polar residues" evidence="3">
    <location>
        <begin position="1"/>
        <end position="13"/>
    </location>
</feature>
<evidence type="ECO:0000313" key="6">
    <source>
        <dbReference type="Proteomes" id="UP000193944"/>
    </source>
</evidence>
<dbReference type="STRING" id="1754192.A0A1Y1XNA5"/>
<dbReference type="InterPro" id="IPR016024">
    <property type="entry name" value="ARM-type_fold"/>
</dbReference>
<comment type="similarity">
    <text evidence="1">Belongs to the FES1 family.</text>
</comment>
<dbReference type="InterPro" id="IPR011989">
    <property type="entry name" value="ARM-like"/>
</dbReference>
<sequence>MTPKITDNLSSIPYQRKSSKEPGLTTSDLLQWSILNRTTEGEDAPKDNNHIDPEKIDPKWLDVILGKDDSVRMRECCETIQDDSKSLDEKLNALDELEMLVEQIDNANNLRPLKLWPVLLDVFTSTTEPEIKMYLAWIFGTSVQNNETAQKDFLDNGVLQPVINSLTNDKDTSVLKKIIYCLSGFLKHNAFGLKTFETLNGYEKLINTFENKKDDPVIQSRILWLLRSLLLEENEEIKISVGDYLLKTSIFEDVIEVLSNNDFNAELFEKSIQFLETYITMVPKIKSTDAYSKIKSQEMQLRIIELSNKNDSKYIIDELKKLKQLI</sequence>
<comment type="caution">
    <text evidence="5">The sequence shown here is derived from an EMBL/GenBank/DDBJ whole genome shotgun (WGS) entry which is preliminary data.</text>
</comment>
<dbReference type="SUPFAM" id="SSF48371">
    <property type="entry name" value="ARM repeat"/>
    <property type="match status" value="1"/>
</dbReference>
<dbReference type="GO" id="GO:0000774">
    <property type="term" value="F:adenyl-nucleotide exchange factor activity"/>
    <property type="evidence" value="ECO:0007669"/>
    <property type="project" value="TreeGrafter"/>
</dbReference>
<dbReference type="PANTHER" id="PTHR19316:SF18">
    <property type="entry name" value="HSP70-BINDING PROTEIN 1"/>
    <property type="match status" value="1"/>
</dbReference>
<evidence type="ECO:0000256" key="3">
    <source>
        <dbReference type="SAM" id="MobiDB-lite"/>
    </source>
</evidence>
<evidence type="ECO:0000313" key="5">
    <source>
        <dbReference type="EMBL" id="ORX87212.1"/>
    </source>
</evidence>
<gene>
    <name evidence="5" type="ORF">BCR32DRAFT_264413</name>
</gene>
<reference evidence="5 6" key="2">
    <citation type="submission" date="2016-08" db="EMBL/GenBank/DDBJ databases">
        <title>Pervasive Adenine N6-methylation of Active Genes in Fungi.</title>
        <authorList>
            <consortium name="DOE Joint Genome Institute"/>
            <person name="Mondo S.J."/>
            <person name="Dannebaum R.O."/>
            <person name="Kuo R.C."/>
            <person name="Labutti K."/>
            <person name="Haridas S."/>
            <person name="Kuo A."/>
            <person name="Salamov A."/>
            <person name="Ahrendt S.R."/>
            <person name="Lipzen A."/>
            <person name="Sullivan W."/>
            <person name="Andreopoulos W.B."/>
            <person name="Clum A."/>
            <person name="Lindquist E."/>
            <person name="Daum C."/>
            <person name="Ramamoorthy G.K."/>
            <person name="Gryganskyi A."/>
            <person name="Culley D."/>
            <person name="Magnuson J.K."/>
            <person name="James T.Y."/>
            <person name="O'Malley M.A."/>
            <person name="Stajich J.E."/>
            <person name="Spatafora J.W."/>
            <person name="Visel A."/>
            <person name="Grigoriev I.V."/>
        </authorList>
    </citation>
    <scope>NUCLEOTIDE SEQUENCE [LARGE SCALE GENOMIC DNA]</scope>
    <source>
        <strain evidence="5 6">S4</strain>
    </source>
</reference>
<reference evidence="5 6" key="1">
    <citation type="submission" date="2016-08" db="EMBL/GenBank/DDBJ databases">
        <title>A Parts List for Fungal Cellulosomes Revealed by Comparative Genomics.</title>
        <authorList>
            <consortium name="DOE Joint Genome Institute"/>
            <person name="Haitjema C.H."/>
            <person name="Gilmore S.P."/>
            <person name="Henske J.K."/>
            <person name="Solomon K.V."/>
            <person name="De Groot R."/>
            <person name="Kuo A."/>
            <person name="Mondo S.J."/>
            <person name="Salamov A.A."/>
            <person name="Labutti K."/>
            <person name="Zhao Z."/>
            <person name="Chiniquy J."/>
            <person name="Barry K."/>
            <person name="Brewer H.M."/>
            <person name="Purvine S.O."/>
            <person name="Wright A.T."/>
            <person name="Boxma B."/>
            <person name="Van Alen T."/>
            <person name="Hackstein J.H."/>
            <person name="Baker S.E."/>
            <person name="Grigoriev I.V."/>
            <person name="O'Malley M.A."/>
        </authorList>
    </citation>
    <scope>NUCLEOTIDE SEQUENCE [LARGE SCALE GENOMIC DNA]</scope>
    <source>
        <strain evidence="5 6">S4</strain>
    </source>
</reference>
<accession>A0A1Y1XNA5</accession>
<keyword evidence="2" id="KW-0677">Repeat</keyword>
<feature type="region of interest" description="Disordered" evidence="3">
    <location>
        <begin position="1"/>
        <end position="23"/>
    </location>
</feature>